<feature type="domain" description="UDP-N-acetylglucosamine 2-epimerase" evidence="2">
    <location>
        <begin position="183"/>
        <end position="416"/>
    </location>
</feature>
<dbReference type="EMBL" id="JAEUGD010000066">
    <property type="protein sequence ID" value="MBL6449294.1"/>
    <property type="molecule type" value="Genomic_DNA"/>
</dbReference>
<dbReference type="PANTHER" id="PTHR43174">
    <property type="entry name" value="UDP-N-ACETYLGLUCOSAMINE 2-EPIMERASE"/>
    <property type="match status" value="1"/>
</dbReference>
<sequence>MTENKPYYNKEIVSRQIRQANETQAPLYLIFIGTKPCYIKLASLIHGMNQYNVPFLAIDVGQHYDQNLISAQHELGFSNHISVYLKVQGTLTARTPLLAHRINWLFDLLKKEHRLNGQAIPVVSGDTSTAGLVPVFWYLQEGGTSIHVEAGLRSYYPDVDWSSDVEEVLAIQSTCEWKMIKDAPFPEGFDTRIASVGCQLLFAPEEVNRQNLLNEGYCTSSIQLSGSLSSDAVQAIKSVKPEKSVFEEYPFLSEGKWLRVDFHRRENMRPAELKILLEGLIMYMKEGGKIVFVMTNAVKAALAQYEFDSLFATAIKEGMQVTPLWPEYAQVIEFINSDRCIGIYTDSGGLQEESHILNVKCATYRWNTDRPETVNVIPSNVLVPPVSADFIKTSLQLIFHEQKVLTYGGEKRLYGEQVGLNIASCLKQFSPVNPVLENVISY</sequence>
<evidence type="ECO:0000256" key="1">
    <source>
        <dbReference type="RuleBase" id="RU003513"/>
    </source>
</evidence>
<evidence type="ECO:0000313" key="3">
    <source>
        <dbReference type="EMBL" id="MBL6449294.1"/>
    </source>
</evidence>
<comment type="similarity">
    <text evidence="1">Belongs to the UDP-N-acetylglucosamine 2-epimerase family.</text>
</comment>
<proteinExistence type="inferred from homology"/>
<dbReference type="InterPro" id="IPR029767">
    <property type="entry name" value="WecB-like"/>
</dbReference>
<organism evidence="3 4">
    <name type="scientific">Fulvivirga marina</name>
    <dbReference type="NCBI Taxonomy" id="2494733"/>
    <lineage>
        <taxon>Bacteria</taxon>
        <taxon>Pseudomonadati</taxon>
        <taxon>Bacteroidota</taxon>
        <taxon>Cytophagia</taxon>
        <taxon>Cytophagales</taxon>
        <taxon>Fulvivirgaceae</taxon>
        <taxon>Fulvivirga</taxon>
    </lineage>
</organism>
<dbReference type="PANTHER" id="PTHR43174:SF1">
    <property type="entry name" value="UDP-N-ACETYLGLUCOSAMINE 2-EPIMERASE"/>
    <property type="match status" value="1"/>
</dbReference>
<dbReference type="Gene3D" id="3.40.50.2000">
    <property type="entry name" value="Glycogen Phosphorylase B"/>
    <property type="match status" value="3"/>
</dbReference>
<dbReference type="Pfam" id="PF02350">
    <property type="entry name" value="Epimerase_2"/>
    <property type="match status" value="1"/>
</dbReference>
<dbReference type="Proteomes" id="UP000614216">
    <property type="component" value="Unassembled WGS sequence"/>
</dbReference>
<protein>
    <submittedName>
        <fullName evidence="3">UDP-N-acetylglucosamine 2-epimerase</fullName>
    </submittedName>
</protein>
<dbReference type="SUPFAM" id="SSF53756">
    <property type="entry name" value="UDP-Glycosyltransferase/glycogen phosphorylase"/>
    <property type="match status" value="1"/>
</dbReference>
<accession>A0A937G070</accession>
<keyword evidence="4" id="KW-1185">Reference proteome</keyword>
<dbReference type="AlphaFoldDB" id="A0A937G070"/>
<keyword evidence="1" id="KW-0413">Isomerase</keyword>
<dbReference type="RefSeq" id="WP_202858823.1">
    <property type="nucleotide sequence ID" value="NZ_JAEUGD010000066.1"/>
</dbReference>
<comment type="caution">
    <text evidence="3">The sequence shown here is derived from an EMBL/GenBank/DDBJ whole genome shotgun (WGS) entry which is preliminary data.</text>
</comment>
<dbReference type="GO" id="GO:0016853">
    <property type="term" value="F:isomerase activity"/>
    <property type="evidence" value="ECO:0007669"/>
    <property type="project" value="UniProtKB-KW"/>
</dbReference>
<reference evidence="3" key="1">
    <citation type="submission" date="2021-01" db="EMBL/GenBank/DDBJ databases">
        <title>Fulvivirga kasyanovii gen. nov., sp nov., a novel member of the phylum Bacteroidetes isolated from seawater in a mussel farm.</title>
        <authorList>
            <person name="Zhao L.-H."/>
            <person name="Wang Z.-J."/>
        </authorList>
    </citation>
    <scope>NUCLEOTIDE SEQUENCE</scope>
    <source>
        <strain evidence="3">29W222</strain>
    </source>
</reference>
<evidence type="ECO:0000313" key="4">
    <source>
        <dbReference type="Proteomes" id="UP000614216"/>
    </source>
</evidence>
<dbReference type="InterPro" id="IPR003331">
    <property type="entry name" value="UDP_GlcNAc_Epimerase_2_dom"/>
</dbReference>
<gene>
    <name evidence="3" type="ORF">JMN32_23490</name>
</gene>
<name>A0A937G070_9BACT</name>
<evidence type="ECO:0000259" key="2">
    <source>
        <dbReference type="Pfam" id="PF02350"/>
    </source>
</evidence>